<dbReference type="InterPro" id="IPR016130">
    <property type="entry name" value="Tyr_Pase_AS"/>
</dbReference>
<dbReference type="PANTHER" id="PTHR31126">
    <property type="entry name" value="TYROSINE-PROTEIN PHOSPHATASE"/>
    <property type="match status" value="1"/>
</dbReference>
<evidence type="ECO:0000313" key="2">
    <source>
        <dbReference type="EMBL" id="OGK06790.1"/>
    </source>
</evidence>
<evidence type="ECO:0000256" key="1">
    <source>
        <dbReference type="ARBA" id="ARBA00009580"/>
    </source>
</evidence>
<dbReference type="SUPFAM" id="SSF52799">
    <property type="entry name" value="(Phosphotyrosine protein) phosphatases II"/>
    <property type="match status" value="1"/>
</dbReference>
<gene>
    <name evidence="2" type="ORF">A2519_00985</name>
</gene>
<evidence type="ECO:0000313" key="3">
    <source>
        <dbReference type="Proteomes" id="UP000179243"/>
    </source>
</evidence>
<evidence type="ECO:0008006" key="4">
    <source>
        <dbReference type="Google" id="ProtNLM"/>
    </source>
</evidence>
<name>A0A1F7FJE7_UNCRA</name>
<dbReference type="GO" id="GO:0004721">
    <property type="term" value="F:phosphoprotein phosphatase activity"/>
    <property type="evidence" value="ECO:0007669"/>
    <property type="project" value="InterPro"/>
</dbReference>
<dbReference type="InterPro" id="IPR029021">
    <property type="entry name" value="Prot-tyrosine_phosphatase-like"/>
</dbReference>
<dbReference type="Proteomes" id="UP000179243">
    <property type="component" value="Unassembled WGS sequence"/>
</dbReference>
<protein>
    <recommendedName>
        <fullName evidence="4">Tyrosine specific protein phosphatases domain-containing protein</fullName>
    </recommendedName>
</protein>
<dbReference type="EMBL" id="MFYX01000020">
    <property type="protein sequence ID" value="OGK06790.1"/>
    <property type="molecule type" value="Genomic_DNA"/>
</dbReference>
<organism evidence="2 3">
    <name type="scientific">Candidatus Raymondbacteria bacterium RIFOXYD12_FULL_49_13</name>
    <dbReference type="NCBI Taxonomy" id="1817890"/>
    <lineage>
        <taxon>Bacteria</taxon>
        <taxon>Raymondiibacteriota</taxon>
    </lineage>
</organism>
<dbReference type="AlphaFoldDB" id="A0A1F7FJE7"/>
<comment type="similarity">
    <text evidence="1">Belongs to the protein-tyrosine phosphatase family.</text>
</comment>
<dbReference type="PANTHER" id="PTHR31126:SF1">
    <property type="entry name" value="TYROSINE SPECIFIC PROTEIN PHOSPHATASES DOMAIN-CONTAINING PROTEIN"/>
    <property type="match status" value="1"/>
</dbReference>
<dbReference type="Pfam" id="PF13350">
    <property type="entry name" value="Y_phosphatase3"/>
    <property type="match status" value="1"/>
</dbReference>
<proteinExistence type="inferred from homology"/>
<comment type="caution">
    <text evidence="2">The sequence shown here is derived from an EMBL/GenBank/DDBJ whole genome shotgun (WGS) entry which is preliminary data.</text>
</comment>
<sequence>MTMPDSDRSISLEGAYNFRDIGGQATTAGRRMKKGLFFRSDNLARLSDQDLEKISSLHLRTIIDLRTPNEQKAKRDRIPGNQAIRAVSIPIYPTLEDPSRLKSLFWLISGKYRRVDFEQFAKELYLRIAFDHASQVGSLITLVSDKENLPVLIHCNGGKDRTGFMAALLQSLTGVSHNDIMHDYLLTNQRMAPYVSRFIRRSRWMNLFGFSPERMRPVLEARTEYLEEAFRSILERHESVEHYLSEACGVAPETLSRIRDLLLD</sequence>
<reference evidence="2 3" key="1">
    <citation type="journal article" date="2016" name="Nat. Commun.">
        <title>Thousands of microbial genomes shed light on interconnected biogeochemical processes in an aquifer system.</title>
        <authorList>
            <person name="Anantharaman K."/>
            <person name="Brown C.T."/>
            <person name="Hug L.A."/>
            <person name="Sharon I."/>
            <person name="Castelle C.J."/>
            <person name="Probst A.J."/>
            <person name="Thomas B.C."/>
            <person name="Singh A."/>
            <person name="Wilkins M.J."/>
            <person name="Karaoz U."/>
            <person name="Brodie E.L."/>
            <person name="Williams K.H."/>
            <person name="Hubbard S.S."/>
            <person name="Banfield J.F."/>
        </authorList>
    </citation>
    <scope>NUCLEOTIDE SEQUENCE [LARGE SCALE GENOMIC DNA]</scope>
</reference>
<dbReference type="Gene3D" id="3.90.190.10">
    <property type="entry name" value="Protein tyrosine phosphatase superfamily"/>
    <property type="match status" value="1"/>
</dbReference>
<dbReference type="PROSITE" id="PS00383">
    <property type="entry name" value="TYR_PHOSPHATASE_1"/>
    <property type="match status" value="1"/>
</dbReference>
<dbReference type="InterPro" id="IPR026893">
    <property type="entry name" value="Tyr/Ser_Pase_IphP-type"/>
</dbReference>
<accession>A0A1F7FJE7</accession>